<feature type="binding site" evidence="10">
    <location>
        <position position="123"/>
    </location>
    <ligand>
        <name>Mn(2+)</name>
        <dbReference type="ChEBI" id="CHEBI:29035"/>
    </ligand>
</feature>
<dbReference type="SUPFAM" id="SSF55811">
    <property type="entry name" value="Nudix"/>
    <property type="match status" value="1"/>
</dbReference>
<dbReference type="InterPro" id="IPR000086">
    <property type="entry name" value="NUDIX_hydrolase_dom"/>
</dbReference>
<evidence type="ECO:0000313" key="13">
    <source>
        <dbReference type="EMBL" id="SFG28952.1"/>
    </source>
</evidence>
<feature type="binding site" evidence="10">
    <location>
        <position position="31"/>
    </location>
    <ligand>
        <name>Mn(2+)</name>
        <dbReference type="ChEBI" id="CHEBI:29035"/>
    </ligand>
</feature>
<organism evidence="13 14">
    <name type="scientific">Corynebacterium spheniscorum</name>
    <dbReference type="NCBI Taxonomy" id="185761"/>
    <lineage>
        <taxon>Bacteria</taxon>
        <taxon>Bacillati</taxon>
        <taxon>Actinomycetota</taxon>
        <taxon>Actinomycetes</taxon>
        <taxon>Mycobacteriales</taxon>
        <taxon>Corynebacteriaceae</taxon>
        <taxon>Corynebacterium</taxon>
    </lineage>
</organism>
<evidence type="ECO:0000313" key="14">
    <source>
        <dbReference type="Proteomes" id="UP000199065"/>
    </source>
</evidence>
<comment type="subcellular location">
    <subcellularLocation>
        <location evidence="10">Cytoplasm</location>
    </subcellularLocation>
</comment>
<feature type="binding site" evidence="10">
    <location>
        <position position="93"/>
    </location>
    <ligand>
        <name>Mg(2+)</name>
        <dbReference type="ChEBI" id="CHEBI:18420"/>
    </ligand>
</feature>
<dbReference type="GO" id="GO:0004452">
    <property type="term" value="F:isopentenyl-diphosphate delta-isomerase activity"/>
    <property type="evidence" value="ECO:0007669"/>
    <property type="project" value="UniProtKB-UniRule"/>
</dbReference>
<dbReference type="Proteomes" id="UP000199065">
    <property type="component" value="Unassembled WGS sequence"/>
</dbReference>
<dbReference type="PROSITE" id="PS51462">
    <property type="entry name" value="NUDIX"/>
    <property type="match status" value="1"/>
</dbReference>
<evidence type="ECO:0000256" key="5">
    <source>
        <dbReference type="ARBA" id="ARBA00022723"/>
    </source>
</evidence>
<sequence length="194" mass="21720">MTENDELNDELVVLLDDEGEEVGTAPKATVHSQDTPLHRAFSAYLFNQVGELLMTRRSLTKLTWPGVWTNSFCGHPGPGESDQDAIRRRSVEELGLNPNSLSDIEAILPEFRYRAVDSSGVVENEICPVYIARLRIPATALNPMPEEIDQWAWVTPRKLFIAVDSTPFAFSPWLVEELAEQKLRDALLSISEGI</sequence>
<dbReference type="PANTHER" id="PTHR10885:SF0">
    <property type="entry name" value="ISOPENTENYL-DIPHOSPHATE DELTA-ISOMERASE"/>
    <property type="match status" value="1"/>
</dbReference>
<evidence type="ECO:0000256" key="1">
    <source>
        <dbReference type="ARBA" id="ARBA00004826"/>
    </source>
</evidence>
<dbReference type="HAMAP" id="MF_00202">
    <property type="entry name" value="Idi"/>
    <property type="match status" value="1"/>
</dbReference>
<dbReference type="NCBIfam" id="NF002995">
    <property type="entry name" value="PRK03759.1"/>
    <property type="match status" value="1"/>
</dbReference>
<keyword evidence="9 10" id="KW-0413">Isomerase</keyword>
<comment type="cofactor">
    <cofactor evidence="10">
        <name>Mg(2+)</name>
        <dbReference type="ChEBI" id="CHEBI:18420"/>
    </cofactor>
    <text evidence="10">Binds 1 Mg(2+) ion per subunit. The magnesium ion binds only when substrate is bound.</text>
</comment>
<dbReference type="GO" id="GO:0046872">
    <property type="term" value="F:metal ion binding"/>
    <property type="evidence" value="ECO:0007669"/>
    <property type="project" value="UniProtKB-KW"/>
</dbReference>
<evidence type="ECO:0000256" key="9">
    <source>
        <dbReference type="ARBA" id="ARBA00023235"/>
    </source>
</evidence>
<name>A0A1I2QKK8_9CORY</name>
<dbReference type="CDD" id="cd02885">
    <property type="entry name" value="NUDIX_IPP_Isomerase"/>
    <property type="match status" value="1"/>
</dbReference>
<dbReference type="EMBL" id="FOPJ01000002">
    <property type="protein sequence ID" value="SFG28952.1"/>
    <property type="molecule type" value="Genomic_DNA"/>
</dbReference>
<evidence type="ECO:0000256" key="11">
    <source>
        <dbReference type="PIRSR" id="PIRSR018427-1"/>
    </source>
</evidence>
<accession>A0A1I2QKK8</accession>
<evidence type="ECO:0000256" key="10">
    <source>
        <dbReference type="HAMAP-Rule" id="MF_00202"/>
    </source>
</evidence>
<dbReference type="PANTHER" id="PTHR10885">
    <property type="entry name" value="ISOPENTENYL-DIPHOSPHATE DELTA-ISOMERASE"/>
    <property type="match status" value="1"/>
</dbReference>
<dbReference type="FunFam" id="3.90.79.10:FF:000009">
    <property type="entry name" value="Isopentenyl-diphosphate Delta-isomerase"/>
    <property type="match status" value="1"/>
</dbReference>
<reference evidence="13 14" key="1">
    <citation type="submission" date="2016-10" db="EMBL/GenBank/DDBJ databases">
        <authorList>
            <person name="de Groot N.N."/>
        </authorList>
    </citation>
    <scope>NUCLEOTIDE SEQUENCE [LARGE SCALE GENOMIC DNA]</scope>
    <source>
        <strain>J11</strain>
        <strain evidence="14">PG 39</strain>
    </source>
</reference>
<keyword evidence="14" id="KW-1185">Reference proteome</keyword>
<feature type="binding site" evidence="10">
    <location>
        <position position="38"/>
    </location>
    <ligand>
        <name>Mn(2+)</name>
        <dbReference type="ChEBI" id="CHEBI:29035"/>
    </ligand>
</feature>
<feature type="domain" description="Nudix hydrolase" evidence="12">
    <location>
        <begin position="36"/>
        <end position="176"/>
    </location>
</feature>
<comment type="cofactor">
    <cofactor evidence="10">
        <name>Mn(2+)</name>
        <dbReference type="ChEBI" id="CHEBI:29035"/>
    </cofactor>
    <text evidence="10">Binds 1 Mn(2+) ion per subunit.</text>
</comment>
<dbReference type="GO" id="GO:0008299">
    <property type="term" value="P:isoprenoid biosynthetic process"/>
    <property type="evidence" value="ECO:0007669"/>
    <property type="project" value="UniProtKB-UniRule"/>
</dbReference>
<protein>
    <recommendedName>
        <fullName evidence="3 10">Isopentenyl-diphosphate Delta-isomerase</fullName>
        <shortName evidence="10">IPP isomerase</shortName>
        <ecNumber evidence="3 10">5.3.3.2</ecNumber>
    </recommendedName>
    <alternativeName>
        <fullName evidence="10">IPP:DMAPP isomerase</fullName>
    </alternativeName>
    <alternativeName>
        <fullName evidence="10">Isopentenyl pyrophosphate isomerase</fullName>
    </alternativeName>
</protein>
<comment type="similarity">
    <text evidence="2 10">Belongs to the IPP isomerase type 1 family.</text>
</comment>
<dbReference type="InterPro" id="IPR056375">
    <property type="entry name" value="Idi_bact"/>
</dbReference>
<dbReference type="OrthoDB" id="9809458at2"/>
<gene>
    <name evidence="10" type="primary">idi</name>
    <name evidence="13" type="ORF">SAMN05660282_00507</name>
</gene>
<dbReference type="GO" id="GO:0005737">
    <property type="term" value="C:cytoplasm"/>
    <property type="evidence" value="ECO:0007669"/>
    <property type="project" value="UniProtKB-SubCell"/>
</dbReference>
<evidence type="ECO:0000256" key="3">
    <source>
        <dbReference type="ARBA" id="ARBA00012057"/>
    </source>
</evidence>
<comment type="function">
    <text evidence="10">Catalyzes the 1,3-allylic rearrangement of the homoallylic substrate isopentenyl (IPP) to its highly electrophilic allylic isomer, dimethylallyl diphosphate (DMAPP).</text>
</comment>
<dbReference type="AlphaFoldDB" id="A0A1I2QKK8"/>
<keyword evidence="5 10" id="KW-0479">Metal-binding</keyword>
<dbReference type="InterPro" id="IPR015797">
    <property type="entry name" value="NUDIX_hydrolase-like_dom_sf"/>
</dbReference>
<proteinExistence type="inferred from homology"/>
<evidence type="ECO:0000256" key="7">
    <source>
        <dbReference type="ARBA" id="ARBA00023211"/>
    </source>
</evidence>
<keyword evidence="7 10" id="KW-0464">Manganese</keyword>
<evidence type="ECO:0000256" key="6">
    <source>
        <dbReference type="ARBA" id="ARBA00022842"/>
    </source>
</evidence>
<keyword evidence="8 10" id="KW-0414">Isoprene biosynthesis</keyword>
<comment type="pathway">
    <text evidence="1 10">Isoprenoid biosynthesis; dimethylallyl diphosphate biosynthesis; dimethylallyl diphosphate from isopentenyl diphosphate: step 1/1.</text>
</comment>
<dbReference type="EC" id="5.3.3.2" evidence="3 10"/>
<feature type="binding site" evidence="10">
    <location>
        <position position="75"/>
    </location>
    <ligand>
        <name>Mn(2+)</name>
        <dbReference type="ChEBI" id="CHEBI:29035"/>
    </ligand>
</feature>
<feature type="active site" evidence="10 11">
    <location>
        <position position="125"/>
    </location>
</feature>
<keyword evidence="6 10" id="KW-0460">Magnesium</keyword>
<dbReference type="RefSeq" id="WP_092284083.1">
    <property type="nucleotide sequence ID" value="NZ_FOPJ01000002.1"/>
</dbReference>
<feature type="active site" evidence="10 11">
    <location>
        <position position="73"/>
    </location>
</feature>
<evidence type="ECO:0000256" key="8">
    <source>
        <dbReference type="ARBA" id="ARBA00023229"/>
    </source>
</evidence>
<dbReference type="UniPathway" id="UPA00059">
    <property type="reaction ID" value="UER00104"/>
</dbReference>
<dbReference type="PIRSF" id="PIRSF018427">
    <property type="entry name" value="Isopntndiph_ism"/>
    <property type="match status" value="1"/>
</dbReference>
<evidence type="ECO:0000256" key="2">
    <source>
        <dbReference type="ARBA" id="ARBA00007579"/>
    </source>
</evidence>
<comment type="catalytic activity">
    <reaction evidence="10">
        <text>isopentenyl diphosphate = dimethylallyl diphosphate</text>
        <dbReference type="Rhea" id="RHEA:23284"/>
        <dbReference type="ChEBI" id="CHEBI:57623"/>
        <dbReference type="ChEBI" id="CHEBI:128769"/>
        <dbReference type="EC" id="5.3.3.2"/>
    </reaction>
</comment>
<keyword evidence="4 10" id="KW-0963">Cytoplasm</keyword>
<dbReference type="InterPro" id="IPR011876">
    <property type="entry name" value="IsopentenylPP_isomerase_typ1"/>
</dbReference>
<dbReference type="NCBIfam" id="TIGR02150">
    <property type="entry name" value="IPP_isom_1"/>
    <property type="match status" value="1"/>
</dbReference>
<dbReference type="STRING" id="185761.SAMN05660282_00507"/>
<evidence type="ECO:0000256" key="4">
    <source>
        <dbReference type="ARBA" id="ARBA00022490"/>
    </source>
</evidence>
<dbReference type="GO" id="GO:0050992">
    <property type="term" value="P:dimethylallyl diphosphate biosynthetic process"/>
    <property type="evidence" value="ECO:0007669"/>
    <property type="project" value="UniProtKB-UniRule"/>
</dbReference>
<dbReference type="Gene3D" id="3.90.79.10">
    <property type="entry name" value="Nucleoside Triphosphate Pyrophosphohydrolase"/>
    <property type="match status" value="1"/>
</dbReference>
<dbReference type="Pfam" id="PF00293">
    <property type="entry name" value="NUDIX"/>
    <property type="match status" value="1"/>
</dbReference>
<feature type="binding site" evidence="10">
    <location>
        <position position="125"/>
    </location>
    <ligand>
        <name>Mn(2+)</name>
        <dbReference type="ChEBI" id="CHEBI:29035"/>
    </ligand>
</feature>
<evidence type="ECO:0000259" key="12">
    <source>
        <dbReference type="PROSITE" id="PS51462"/>
    </source>
</evidence>